<evidence type="ECO:0000256" key="1">
    <source>
        <dbReference type="ARBA" id="ARBA00004141"/>
    </source>
</evidence>
<dbReference type="EMBL" id="LR794158">
    <property type="protein sequence ID" value="CAB3976266.1"/>
    <property type="molecule type" value="Genomic_DNA"/>
</dbReference>
<dbReference type="InterPro" id="IPR045082">
    <property type="entry name" value="ATP_syn_F0_a_bact/chloroplast"/>
</dbReference>
<dbReference type="InterPro" id="IPR000568">
    <property type="entry name" value="ATP_synth_F0_asu"/>
</dbReference>
<evidence type="ECO:0000256" key="7">
    <source>
        <dbReference type="ARBA" id="ARBA00022781"/>
    </source>
</evidence>
<dbReference type="PANTHER" id="PTHR42823">
    <property type="entry name" value="ATP SYNTHASE SUBUNIT A, CHLOROPLASTIC"/>
    <property type="match status" value="1"/>
</dbReference>
<comment type="similarity">
    <text evidence="2 12 13">Belongs to the ATPase A chain family.</text>
</comment>
<evidence type="ECO:0000256" key="11">
    <source>
        <dbReference type="ARBA" id="ARBA00023310"/>
    </source>
</evidence>
<evidence type="ECO:0000313" key="14">
    <source>
        <dbReference type="EMBL" id="CAB3976266.1"/>
    </source>
</evidence>
<dbReference type="KEGG" id="acil:ESZ_00046"/>
<dbReference type="InterPro" id="IPR023011">
    <property type="entry name" value="ATP_synth_F0_asu_AS"/>
</dbReference>
<evidence type="ECO:0000256" key="2">
    <source>
        <dbReference type="ARBA" id="ARBA00006810"/>
    </source>
</evidence>
<keyword evidence="4 12" id="KW-1003">Cell membrane</keyword>
<keyword evidence="15" id="KW-1185">Reference proteome</keyword>
<gene>
    <name evidence="12 14" type="primary">atpB</name>
    <name evidence="14" type="ORF">ESZ_00046</name>
</gene>
<keyword evidence="10 12" id="KW-0472">Membrane</keyword>
<evidence type="ECO:0000256" key="3">
    <source>
        <dbReference type="ARBA" id="ARBA00022448"/>
    </source>
</evidence>
<dbReference type="GO" id="GO:0042777">
    <property type="term" value="P:proton motive force-driven plasma membrane ATP synthesis"/>
    <property type="evidence" value="ECO:0007669"/>
    <property type="project" value="TreeGrafter"/>
</dbReference>
<evidence type="ECO:0000256" key="6">
    <source>
        <dbReference type="ARBA" id="ARBA00022692"/>
    </source>
</evidence>
<keyword evidence="11 12" id="KW-0066">ATP synthesis</keyword>
<keyword evidence="6 12" id="KW-0812">Transmembrane</keyword>
<dbReference type="GO" id="GO:0045259">
    <property type="term" value="C:proton-transporting ATP synthase complex"/>
    <property type="evidence" value="ECO:0007669"/>
    <property type="project" value="UniProtKB-KW"/>
</dbReference>
<dbReference type="Proteomes" id="UP000509549">
    <property type="component" value="Chromosome"/>
</dbReference>
<evidence type="ECO:0000256" key="4">
    <source>
        <dbReference type="ARBA" id="ARBA00022475"/>
    </source>
</evidence>
<evidence type="ECO:0000256" key="13">
    <source>
        <dbReference type="RuleBase" id="RU000483"/>
    </source>
</evidence>
<keyword evidence="3 12" id="KW-0813">Transport</keyword>
<dbReference type="FunFam" id="1.20.120.220:FF:000002">
    <property type="entry name" value="ATP synthase subunit a"/>
    <property type="match status" value="1"/>
</dbReference>
<feature type="transmembrane region" description="Helical" evidence="12">
    <location>
        <begin position="231"/>
        <end position="255"/>
    </location>
</feature>
<accession>A0A6J5JWK1</accession>
<evidence type="ECO:0000256" key="10">
    <source>
        <dbReference type="ARBA" id="ARBA00023136"/>
    </source>
</evidence>
<dbReference type="PANTHER" id="PTHR42823:SF3">
    <property type="entry name" value="ATP SYNTHASE SUBUNIT A, CHLOROPLASTIC"/>
    <property type="match status" value="1"/>
</dbReference>
<feature type="transmembrane region" description="Helical" evidence="12">
    <location>
        <begin position="139"/>
        <end position="158"/>
    </location>
</feature>
<sequence length="260" mass="29466">MSVNNSVITTGEYIKHHLTHVDVGSGFWTFNLDTLVVSIVLGFVILTSFYLAAKRATSQVPSGFQNFVELIFDFVDGQVRDTYHGKSSLVTPLALTIFVWIFLMNFMDLIPIDFFYVIGKLLHIHFIQDMKIVPTTDPNLTLAMSFSVFLLIIIYNLAAKGIKGVAEEFFLKPFGPYLFIVNFFLKLIEELAKPISLGLRLYGNLYAGELIFILIALLPWFLQWLLGGPWAIFHVLVITIQAFVFMVLTIVYISLAEEAH</sequence>
<reference evidence="14 15" key="1">
    <citation type="submission" date="2020-04" db="EMBL/GenBank/DDBJ databases">
        <authorList>
            <person name="Graf S J."/>
        </authorList>
    </citation>
    <scope>NUCLEOTIDE SEQUENCE [LARGE SCALE GENOMIC DNA]</scope>
    <source>
        <strain evidence="14">1</strain>
    </source>
</reference>
<proteinExistence type="inferred from homology"/>
<dbReference type="NCBIfam" id="TIGR01131">
    <property type="entry name" value="ATP_synt_6_or_A"/>
    <property type="match status" value="1"/>
</dbReference>
<dbReference type="Gene3D" id="1.20.120.220">
    <property type="entry name" value="ATP synthase, F0 complex, subunit A"/>
    <property type="match status" value="1"/>
</dbReference>
<name>A0A6J5JWK1_9GAMM</name>
<comment type="subcellular location">
    <subcellularLocation>
        <location evidence="12 13">Cell membrane</location>
        <topology evidence="12 13">Multi-pass membrane protein</topology>
    </subcellularLocation>
    <subcellularLocation>
        <location evidence="1">Membrane</location>
        <topology evidence="1">Multi-pass membrane protein</topology>
    </subcellularLocation>
</comment>
<keyword evidence="7 12" id="KW-0375">Hydrogen ion transport</keyword>
<feature type="transmembrane region" description="Helical" evidence="12">
    <location>
        <begin position="201"/>
        <end position="225"/>
    </location>
</feature>
<evidence type="ECO:0000256" key="8">
    <source>
        <dbReference type="ARBA" id="ARBA00022989"/>
    </source>
</evidence>
<evidence type="ECO:0000256" key="5">
    <source>
        <dbReference type="ARBA" id="ARBA00022547"/>
    </source>
</evidence>
<dbReference type="RefSeq" id="WP_176604802.1">
    <property type="nucleotide sequence ID" value="NZ_LR794158.1"/>
</dbReference>
<feature type="transmembrane region" description="Helical" evidence="12">
    <location>
        <begin position="170"/>
        <end position="189"/>
    </location>
</feature>
<evidence type="ECO:0000313" key="15">
    <source>
        <dbReference type="Proteomes" id="UP000509549"/>
    </source>
</evidence>
<evidence type="ECO:0000256" key="12">
    <source>
        <dbReference type="HAMAP-Rule" id="MF_01393"/>
    </source>
</evidence>
<dbReference type="GO" id="GO:0046933">
    <property type="term" value="F:proton-transporting ATP synthase activity, rotational mechanism"/>
    <property type="evidence" value="ECO:0007669"/>
    <property type="project" value="UniProtKB-UniRule"/>
</dbReference>
<keyword evidence="9 12" id="KW-0406">Ion transport</keyword>
<dbReference type="CDD" id="cd00310">
    <property type="entry name" value="ATP-synt_Fo_a_6"/>
    <property type="match status" value="1"/>
</dbReference>
<dbReference type="InterPro" id="IPR035908">
    <property type="entry name" value="F0_ATP_A_sf"/>
</dbReference>
<feature type="transmembrane region" description="Helical" evidence="12">
    <location>
        <begin position="35"/>
        <end position="53"/>
    </location>
</feature>
<dbReference type="NCBIfam" id="NF004477">
    <property type="entry name" value="PRK05815.1-1"/>
    <property type="match status" value="1"/>
</dbReference>
<keyword evidence="8 12" id="KW-1133">Transmembrane helix</keyword>
<organism evidence="14 15">
    <name type="scientific">Candidatus Azoamicus ciliaticola</name>
    <dbReference type="NCBI Taxonomy" id="2652803"/>
    <lineage>
        <taxon>Bacteria</taxon>
        <taxon>Pseudomonadati</taxon>
        <taxon>Pseudomonadota</taxon>
        <taxon>Gammaproteobacteria</taxon>
        <taxon>Candidatus Azoamicaceae</taxon>
        <taxon>Candidatus Azoamicus</taxon>
    </lineage>
</organism>
<dbReference type="GO" id="GO:0005886">
    <property type="term" value="C:plasma membrane"/>
    <property type="evidence" value="ECO:0007669"/>
    <property type="project" value="UniProtKB-SubCell"/>
</dbReference>
<evidence type="ECO:0000256" key="9">
    <source>
        <dbReference type="ARBA" id="ARBA00023065"/>
    </source>
</evidence>
<dbReference type="PROSITE" id="PS00449">
    <property type="entry name" value="ATPASE_A"/>
    <property type="match status" value="1"/>
</dbReference>
<dbReference type="SUPFAM" id="SSF81336">
    <property type="entry name" value="F1F0 ATP synthase subunit A"/>
    <property type="match status" value="1"/>
</dbReference>
<protein>
    <recommendedName>
        <fullName evidence="12 13">ATP synthase subunit a</fullName>
    </recommendedName>
    <alternativeName>
        <fullName evidence="12">ATP synthase F0 sector subunit a</fullName>
    </alternativeName>
    <alternativeName>
        <fullName evidence="12">F-ATPase subunit 6</fullName>
    </alternativeName>
</protein>
<keyword evidence="5 12" id="KW-0138">CF(0)</keyword>
<dbReference type="AlphaFoldDB" id="A0A6J5JWK1"/>
<comment type="function">
    <text evidence="12 13">Key component of the proton channel; it plays a direct role in the translocation of protons across the membrane.</text>
</comment>
<dbReference type="HAMAP" id="MF_01393">
    <property type="entry name" value="ATP_synth_a_bact"/>
    <property type="match status" value="1"/>
</dbReference>
<dbReference type="Pfam" id="PF00119">
    <property type="entry name" value="ATP-synt_A"/>
    <property type="match status" value="1"/>
</dbReference>